<sequence length="484" mass="53527">MATNPPPRSFEVESCWPRWDNNRSALLAWTEHAQSKRFLVKEQHSKYHIVLSCAVCSRSSSRAPYAVEIEFDGVDQAEKVVSISLKHNHRLSALSPAEAAAQEKEIAQRRADLFEYALNELKSIKRCGGPEKLKLSEREVGQDRVFEDVRRALGDEPADDLLKMATKQGFLVGVEAEMDSRARVGFGLRPRAAQASSLPLPAPPSSSLTPANSTPLPAGLRSFRTLNHLDKSINAWAQMQGFSVRSSDSEEEGPIRFCSAKKTAAKCGWFIKVEVKSAKKVIVVEEYAAHSHPLEKGAGSVKAAPKDKGKGKQRERSAAVEPESIKTFHLRRSTSPPESQPQQQLWTPGLSPLHPVKRERDASPAARIRQPSPSHSRSSSTSPSPSNSNAKRFRRESSSPLSDASDDSNAASFSYLNQLIPEDGRLGDDYVHEFETIGSRNRDFLMKMVAEDLERVMELLSTKTTLPPLTLMALETRWGGVKPN</sequence>
<protein>
    <submittedName>
        <fullName evidence="2">Uncharacterized protein</fullName>
    </submittedName>
</protein>
<dbReference type="AlphaFoldDB" id="A0A1Y2F7F4"/>
<feature type="compositionally biased region" description="Basic and acidic residues" evidence="1">
    <location>
        <begin position="304"/>
        <end position="326"/>
    </location>
</feature>
<dbReference type="EMBL" id="MCGR01000026">
    <property type="protein sequence ID" value="ORY79801.1"/>
    <property type="molecule type" value="Genomic_DNA"/>
</dbReference>
<dbReference type="Proteomes" id="UP000193467">
    <property type="component" value="Unassembled WGS sequence"/>
</dbReference>
<reference evidence="2 3" key="1">
    <citation type="submission" date="2016-07" db="EMBL/GenBank/DDBJ databases">
        <title>Pervasive Adenine N6-methylation of Active Genes in Fungi.</title>
        <authorList>
            <consortium name="DOE Joint Genome Institute"/>
            <person name="Mondo S.J."/>
            <person name="Dannebaum R.O."/>
            <person name="Kuo R.C."/>
            <person name="Labutti K."/>
            <person name="Haridas S."/>
            <person name="Kuo A."/>
            <person name="Salamov A."/>
            <person name="Ahrendt S.R."/>
            <person name="Lipzen A."/>
            <person name="Sullivan W."/>
            <person name="Andreopoulos W.B."/>
            <person name="Clum A."/>
            <person name="Lindquist E."/>
            <person name="Daum C."/>
            <person name="Ramamoorthy G.K."/>
            <person name="Gryganskyi A."/>
            <person name="Culley D."/>
            <person name="Magnuson J.K."/>
            <person name="James T.Y."/>
            <person name="O'Malley M.A."/>
            <person name="Stajich J.E."/>
            <person name="Spatafora J.W."/>
            <person name="Visel A."/>
            <person name="Grigoriev I.V."/>
        </authorList>
    </citation>
    <scope>NUCLEOTIDE SEQUENCE [LARGE SCALE GENOMIC DNA]</scope>
    <source>
        <strain evidence="2 3">62-1032</strain>
    </source>
</reference>
<gene>
    <name evidence="2" type="ORF">BCR35DRAFT_304637</name>
</gene>
<feature type="compositionally biased region" description="Low complexity" evidence="1">
    <location>
        <begin position="398"/>
        <end position="409"/>
    </location>
</feature>
<dbReference type="InParanoid" id="A0A1Y2F7F4"/>
<proteinExistence type="predicted"/>
<feature type="region of interest" description="Disordered" evidence="1">
    <location>
        <begin position="297"/>
        <end position="409"/>
    </location>
</feature>
<accession>A0A1Y2F7F4</accession>
<feature type="compositionally biased region" description="Low complexity" evidence="1">
    <location>
        <begin position="333"/>
        <end position="344"/>
    </location>
</feature>
<feature type="region of interest" description="Disordered" evidence="1">
    <location>
        <begin position="195"/>
        <end position="216"/>
    </location>
</feature>
<keyword evidence="3" id="KW-1185">Reference proteome</keyword>
<feature type="compositionally biased region" description="Low complexity" evidence="1">
    <location>
        <begin position="371"/>
        <end position="388"/>
    </location>
</feature>
<organism evidence="2 3">
    <name type="scientific">Leucosporidium creatinivorum</name>
    <dbReference type="NCBI Taxonomy" id="106004"/>
    <lineage>
        <taxon>Eukaryota</taxon>
        <taxon>Fungi</taxon>
        <taxon>Dikarya</taxon>
        <taxon>Basidiomycota</taxon>
        <taxon>Pucciniomycotina</taxon>
        <taxon>Microbotryomycetes</taxon>
        <taxon>Leucosporidiales</taxon>
        <taxon>Leucosporidium</taxon>
    </lineage>
</organism>
<name>A0A1Y2F7F4_9BASI</name>
<evidence type="ECO:0000313" key="3">
    <source>
        <dbReference type="Proteomes" id="UP000193467"/>
    </source>
</evidence>
<evidence type="ECO:0000313" key="2">
    <source>
        <dbReference type="EMBL" id="ORY79801.1"/>
    </source>
</evidence>
<evidence type="ECO:0000256" key="1">
    <source>
        <dbReference type="SAM" id="MobiDB-lite"/>
    </source>
</evidence>
<comment type="caution">
    <text evidence="2">The sequence shown here is derived from an EMBL/GenBank/DDBJ whole genome shotgun (WGS) entry which is preliminary data.</text>
</comment>